<evidence type="ECO:0000313" key="5">
    <source>
        <dbReference type="Proteomes" id="UP000302139"/>
    </source>
</evidence>
<dbReference type="InterPro" id="IPR014719">
    <property type="entry name" value="Ribosomal_bL12_C/ClpS-like"/>
</dbReference>
<accession>A0A4D4LVF6</accession>
<dbReference type="Proteomes" id="UP000299211">
    <property type="component" value="Unassembled WGS sequence"/>
</dbReference>
<dbReference type="Gene3D" id="3.30.1390.10">
    <property type="match status" value="1"/>
</dbReference>
<dbReference type="AlphaFoldDB" id="A0A4D4LVF6"/>
<dbReference type="InterPro" id="IPR013823">
    <property type="entry name" value="Ribosomal_bL12_C"/>
</dbReference>
<dbReference type="EMBL" id="BJHX01000001">
    <property type="protein sequence ID" value="GDY64474.1"/>
    <property type="molecule type" value="Genomic_DNA"/>
</dbReference>
<comment type="caution">
    <text evidence="2">The sequence shown here is derived from an EMBL/GenBank/DDBJ whole genome shotgun (WGS) entry which is preliminary data.</text>
</comment>
<dbReference type="OMA" id="VSPAMEI"/>
<dbReference type="GO" id="GO:0003735">
    <property type="term" value="F:structural constituent of ribosome"/>
    <property type="evidence" value="ECO:0007669"/>
    <property type="project" value="InterPro"/>
</dbReference>
<reference evidence="3 4" key="1">
    <citation type="submission" date="2019-04" db="EMBL/GenBank/DDBJ databases">
        <title>Draft genome sequences of Streptomyces avermitilis ATCC 31267.</title>
        <authorList>
            <person name="Komaki H."/>
            <person name="Tamura T."/>
            <person name="Hosoyama A."/>
        </authorList>
    </citation>
    <scope>NUCLEOTIDE SEQUENCE [LARGE SCALE GENOMIC DNA]</scope>
    <source>
        <strain evidence="3 4">ATCC 31267</strain>
    </source>
</reference>
<dbReference type="EMBL" id="BJHY01000001">
    <property type="protein sequence ID" value="GDY75353.1"/>
    <property type="molecule type" value="Genomic_DNA"/>
</dbReference>
<evidence type="ECO:0000259" key="1">
    <source>
        <dbReference type="Pfam" id="PF00542"/>
    </source>
</evidence>
<reference evidence="2 5" key="2">
    <citation type="submission" date="2019-04" db="EMBL/GenBank/DDBJ databases">
        <title>Draft genome sequences of Streptomyces avermitilis NBRC 14893.</title>
        <authorList>
            <person name="Komaki H."/>
            <person name="Tamura T."/>
            <person name="Hosoyama A."/>
        </authorList>
    </citation>
    <scope>NUCLEOTIDE SEQUENCE [LARGE SCALE GENOMIC DNA]</scope>
    <source>
        <strain evidence="2 5">NBRC 14893</strain>
    </source>
</reference>
<protein>
    <recommendedName>
        <fullName evidence="1">Large ribosomal subunit protein bL12 C-terminal domain-containing protein</fullName>
    </recommendedName>
</protein>
<evidence type="ECO:0000313" key="4">
    <source>
        <dbReference type="Proteomes" id="UP000299211"/>
    </source>
</evidence>
<proteinExistence type="predicted"/>
<dbReference type="Proteomes" id="UP000302139">
    <property type="component" value="Unassembled WGS sequence"/>
</dbReference>
<sequence>MRMSVSPAMEILGFFVVFALVLAGFAGVESKIGRADRRVARVEKKLDLILDHLGIDHVDPRMERVDALLRDGRKVEAIKTYRELTGAGLKEAKEAVERMG</sequence>
<dbReference type="GO" id="GO:0006412">
    <property type="term" value="P:translation"/>
    <property type="evidence" value="ECO:0007669"/>
    <property type="project" value="InterPro"/>
</dbReference>
<dbReference type="SUPFAM" id="SSF54736">
    <property type="entry name" value="ClpS-like"/>
    <property type="match status" value="1"/>
</dbReference>
<evidence type="ECO:0000313" key="2">
    <source>
        <dbReference type="EMBL" id="GDY64474.1"/>
    </source>
</evidence>
<dbReference type="Pfam" id="PF00542">
    <property type="entry name" value="Ribosomal_L12"/>
    <property type="match status" value="1"/>
</dbReference>
<name>A0A4D4LVF6_STRAX</name>
<dbReference type="STRING" id="33903.AQJ43_19950"/>
<evidence type="ECO:0000313" key="3">
    <source>
        <dbReference type="EMBL" id="GDY75353.1"/>
    </source>
</evidence>
<gene>
    <name evidence="2" type="ORF">SAV14893_038670</name>
    <name evidence="3" type="ORF">SAV31267_048380</name>
</gene>
<organism evidence="2 5">
    <name type="scientific">Streptomyces avermitilis</name>
    <dbReference type="NCBI Taxonomy" id="33903"/>
    <lineage>
        <taxon>Bacteria</taxon>
        <taxon>Bacillati</taxon>
        <taxon>Actinomycetota</taxon>
        <taxon>Actinomycetes</taxon>
        <taxon>Kitasatosporales</taxon>
        <taxon>Streptomycetaceae</taxon>
        <taxon>Streptomyces</taxon>
    </lineage>
</organism>
<feature type="domain" description="Large ribosomal subunit protein bL12 C-terminal" evidence="1">
    <location>
        <begin position="72"/>
        <end position="98"/>
    </location>
</feature>